<dbReference type="GO" id="GO:0016491">
    <property type="term" value="F:oxidoreductase activity"/>
    <property type="evidence" value="ECO:0007669"/>
    <property type="project" value="InterPro"/>
</dbReference>
<dbReference type="OrthoDB" id="3422701at2"/>
<feature type="domain" description="ER-bound oxygenase mpaB/mpaB'/Rubber oxygenase catalytic" evidence="1">
    <location>
        <begin position="23"/>
        <end position="251"/>
    </location>
</feature>
<dbReference type="Proteomes" id="UP000230551">
    <property type="component" value="Unassembled WGS sequence"/>
</dbReference>
<protein>
    <submittedName>
        <fullName evidence="2">DUF2236 domain-containing protein</fullName>
    </submittedName>
</protein>
<dbReference type="Pfam" id="PF09995">
    <property type="entry name" value="MPAB_Lcp_cat"/>
    <property type="match status" value="1"/>
</dbReference>
<dbReference type="InterPro" id="IPR018713">
    <property type="entry name" value="MPAB/Lcp_cat_dom"/>
</dbReference>
<dbReference type="PANTHER" id="PTHR36151:SF3">
    <property type="entry name" value="ER-BOUND OXYGENASE MPAB_MPAB'_RUBBER OXYGENASE CATALYTIC DOMAIN-CONTAINING PROTEIN"/>
    <property type="match status" value="1"/>
</dbReference>
<name>A0A2G5PD39_9MYCO</name>
<evidence type="ECO:0000259" key="1">
    <source>
        <dbReference type="Pfam" id="PF09995"/>
    </source>
</evidence>
<comment type="caution">
    <text evidence="2">The sequence shown here is derived from an EMBL/GenBank/DDBJ whole genome shotgun (WGS) entry which is preliminary data.</text>
</comment>
<dbReference type="AlphaFoldDB" id="A0A2G5PD39"/>
<evidence type="ECO:0000313" key="3">
    <source>
        <dbReference type="Proteomes" id="UP000230551"/>
    </source>
</evidence>
<dbReference type="PANTHER" id="PTHR36151">
    <property type="entry name" value="BLR2777 PROTEIN"/>
    <property type="match status" value="1"/>
</dbReference>
<dbReference type="RefSeq" id="WP_090587056.1">
    <property type="nucleotide sequence ID" value="NZ_CP104302.1"/>
</dbReference>
<gene>
    <name evidence="2" type="ORF">CQY22_005845</name>
</gene>
<reference evidence="2 3" key="1">
    <citation type="journal article" date="2017" name="Infect. Genet. Evol.">
        <title>The new phylogeny of the genus Mycobacterium: The old and the news.</title>
        <authorList>
            <person name="Tortoli E."/>
            <person name="Fedrizzi T."/>
            <person name="Meehan C.J."/>
            <person name="Trovato A."/>
            <person name="Grottola A."/>
            <person name="Giacobazzi E."/>
            <person name="Serpini G.F."/>
            <person name="Tagliazucchi S."/>
            <person name="Fabio A."/>
            <person name="Bettua C."/>
            <person name="Bertorelli R."/>
            <person name="Frascaro F."/>
            <person name="De Sanctis V."/>
            <person name="Pecorari M."/>
            <person name="Jousson O."/>
            <person name="Segata N."/>
            <person name="Cirillo D.M."/>
        </authorList>
    </citation>
    <scope>NUCLEOTIDE SEQUENCE [LARGE SCALE GENOMIC DNA]</scope>
    <source>
        <strain evidence="2 3">CIP1034565</strain>
    </source>
</reference>
<dbReference type="STRING" id="85968.GCA_900073015_01055"/>
<organism evidence="2 3">
    <name type="scientific">Mycolicibacterium brumae</name>
    <dbReference type="NCBI Taxonomy" id="85968"/>
    <lineage>
        <taxon>Bacteria</taxon>
        <taxon>Bacillati</taxon>
        <taxon>Actinomycetota</taxon>
        <taxon>Actinomycetes</taxon>
        <taxon>Mycobacteriales</taxon>
        <taxon>Mycobacteriaceae</taxon>
        <taxon>Mycolicibacterium</taxon>
    </lineage>
</organism>
<sequence length="298" mass="33402">MTPFRNRQSPPERPIEVATPLFLTLPVANIIMQLAEPRVGEGVAHSRVDSGSAFKRAVKRSRTTAQYLAVAIAGSDADRQIYRDAVREAHSHVRSEVGDKVRYSANDPKLQLWVAMCLFKGYIDSWELLYGPLDEAAKDTLLANSATLGTTLEMRQAQWPASWAEFDRQFTAFSADFTMTAEVRDLLSALADLSFLNEQWGVLGRAISTVAGPVNEFFTKATLPPRFRELMGWEWTEADERLFALARKGVAAVDFVAPWTMKAYWGLYLVDMRIRTRLGAPILGKLVVRPRDRHAQAA</sequence>
<accession>A0A2G5PD39</accession>
<keyword evidence="3" id="KW-1185">Reference proteome</keyword>
<dbReference type="EMBL" id="PDCN02000005">
    <property type="protein sequence ID" value="PIB76246.1"/>
    <property type="molecule type" value="Genomic_DNA"/>
</dbReference>
<proteinExistence type="predicted"/>
<evidence type="ECO:0000313" key="2">
    <source>
        <dbReference type="EMBL" id="PIB76246.1"/>
    </source>
</evidence>